<comment type="caution">
    <text evidence="1">The sequence shown here is derived from an EMBL/GenBank/DDBJ whole genome shotgun (WGS) entry which is preliminary data.</text>
</comment>
<dbReference type="Proteomes" id="UP000276133">
    <property type="component" value="Unassembled WGS sequence"/>
</dbReference>
<proteinExistence type="predicted"/>
<evidence type="ECO:0000313" key="2">
    <source>
        <dbReference type="Proteomes" id="UP000276133"/>
    </source>
</evidence>
<accession>A0A3M7SNM3</accession>
<evidence type="ECO:0000313" key="1">
    <source>
        <dbReference type="EMBL" id="RNA37138.1"/>
    </source>
</evidence>
<dbReference type="EMBL" id="REGN01001089">
    <property type="protein sequence ID" value="RNA37138.1"/>
    <property type="molecule type" value="Genomic_DNA"/>
</dbReference>
<evidence type="ECO:0008006" key="3">
    <source>
        <dbReference type="Google" id="ProtNLM"/>
    </source>
</evidence>
<sequence length="133" mass="15494">MKKKLIVFCILEDKSDLSYTMFSKKLLEIKPDLKPRTIMTDFEKAAMNAGLSLFTQSYKSMYISSYKKYMEVYSVTWFSGLYKAPVSNEEATQQFNDDCKKHLKYLFAIAFVPVKNVVKLLSKLKETLLEQTQ</sequence>
<protein>
    <recommendedName>
        <fullName evidence="3">MULE transposase domain-containing protein</fullName>
    </recommendedName>
</protein>
<reference evidence="1 2" key="1">
    <citation type="journal article" date="2018" name="Sci. Rep.">
        <title>Genomic signatures of local adaptation to the degree of environmental predictability in rotifers.</title>
        <authorList>
            <person name="Franch-Gras L."/>
            <person name="Hahn C."/>
            <person name="Garcia-Roger E.M."/>
            <person name="Carmona M.J."/>
            <person name="Serra M."/>
            <person name="Gomez A."/>
        </authorList>
    </citation>
    <scope>NUCLEOTIDE SEQUENCE [LARGE SCALE GENOMIC DNA]</scope>
    <source>
        <strain evidence="1">HYR1</strain>
    </source>
</reference>
<dbReference type="AlphaFoldDB" id="A0A3M7SNM3"/>
<name>A0A3M7SNM3_BRAPC</name>
<gene>
    <name evidence="1" type="ORF">BpHYR1_048810</name>
</gene>
<organism evidence="1 2">
    <name type="scientific">Brachionus plicatilis</name>
    <name type="common">Marine rotifer</name>
    <name type="synonym">Brachionus muelleri</name>
    <dbReference type="NCBI Taxonomy" id="10195"/>
    <lineage>
        <taxon>Eukaryota</taxon>
        <taxon>Metazoa</taxon>
        <taxon>Spiralia</taxon>
        <taxon>Gnathifera</taxon>
        <taxon>Rotifera</taxon>
        <taxon>Eurotatoria</taxon>
        <taxon>Monogononta</taxon>
        <taxon>Pseudotrocha</taxon>
        <taxon>Ploima</taxon>
        <taxon>Brachionidae</taxon>
        <taxon>Brachionus</taxon>
    </lineage>
</organism>
<keyword evidence="2" id="KW-1185">Reference proteome</keyword>